<dbReference type="Pfam" id="PF13439">
    <property type="entry name" value="Glyco_transf_4"/>
    <property type="match status" value="1"/>
</dbReference>
<dbReference type="Proteomes" id="UP001651050">
    <property type="component" value="Unassembled WGS sequence"/>
</dbReference>
<evidence type="ECO:0000313" key="8">
    <source>
        <dbReference type="Proteomes" id="UP001651050"/>
    </source>
</evidence>
<dbReference type="EMBL" id="JALQCY010000004">
    <property type="protein sequence ID" value="MCK9794822.1"/>
    <property type="molecule type" value="Genomic_DNA"/>
</dbReference>
<dbReference type="Gene3D" id="3.40.50.2000">
    <property type="entry name" value="Glycogen Phosphorylase B"/>
    <property type="match status" value="2"/>
</dbReference>
<dbReference type="PANTHER" id="PTHR45947">
    <property type="entry name" value="SULFOQUINOVOSYL TRANSFERASE SQD2"/>
    <property type="match status" value="1"/>
</dbReference>
<accession>A0ABT0J5S4</accession>
<feature type="domain" description="Glycosyl transferase family 1" evidence="5">
    <location>
        <begin position="169"/>
        <end position="301"/>
    </location>
</feature>
<evidence type="ECO:0000256" key="2">
    <source>
        <dbReference type="ARBA" id="ARBA00022676"/>
    </source>
</evidence>
<gene>
    <name evidence="7" type="ORF">M1843_13810</name>
</gene>
<evidence type="ECO:0000313" key="7">
    <source>
        <dbReference type="EMBL" id="MCK9794822.1"/>
    </source>
</evidence>
<dbReference type="InterPro" id="IPR001296">
    <property type="entry name" value="Glyco_trans_1"/>
</dbReference>
<evidence type="ECO:0000259" key="6">
    <source>
        <dbReference type="Pfam" id="PF13439"/>
    </source>
</evidence>
<name>A0ABT0J5S4_9MICO</name>
<evidence type="ECO:0000259" key="5">
    <source>
        <dbReference type="Pfam" id="PF00534"/>
    </source>
</evidence>
<dbReference type="SUPFAM" id="SSF53756">
    <property type="entry name" value="UDP-Glycosyltransferase/glycogen phosphorylase"/>
    <property type="match status" value="1"/>
</dbReference>
<keyword evidence="8" id="KW-1185">Reference proteome</keyword>
<dbReference type="InterPro" id="IPR050194">
    <property type="entry name" value="Glycosyltransferase_grp1"/>
</dbReference>
<proteinExistence type="predicted"/>
<sequence length="374" mass="38085">MVHVVVSGAFAGVEAHVARLARAQAERGDRVVVVGGDVGRVRQAAGPGVRVHPGASLREAWASLAALRAGADVLHAHMTAAELLAVAAAGAPTTARHLPVVATRHFAQVRGRSLPGRVASRMIRPRLAAQVAISRYVADAVGEPSVVVPPGVGPAGADALGGASPPRAADREPVVLMVQRLEPEKRTDLGVRAFAASGLAARGWRLDVAGDGSLRDDLARLVSRSGLTGSVRLLGERRDVAARMGRAALLLAPCPAEGLGLSVLEAMAAGLPVVAADAGGHVETLGGLDPAALWRPGDADDGGRCLAVLAASPARRDVLADAALDRQRSGYTPAAQATATDAVYRDALHRAAARRSVRQGAALDSPPLGSGRAS</sequence>
<keyword evidence="2" id="KW-0328">Glycosyltransferase</keyword>
<dbReference type="Pfam" id="PF00534">
    <property type="entry name" value="Glycos_transf_1"/>
    <property type="match status" value="1"/>
</dbReference>
<feature type="domain" description="Glycosyltransferase subfamily 4-like N-terminal" evidence="6">
    <location>
        <begin position="12"/>
        <end position="152"/>
    </location>
</feature>
<evidence type="ECO:0000256" key="4">
    <source>
        <dbReference type="SAM" id="MobiDB-lite"/>
    </source>
</evidence>
<dbReference type="RefSeq" id="WP_416344683.1">
    <property type="nucleotide sequence ID" value="NZ_JALQCY010000004.1"/>
</dbReference>
<feature type="region of interest" description="Disordered" evidence="4">
    <location>
        <begin position="355"/>
        <end position="374"/>
    </location>
</feature>
<dbReference type="InterPro" id="IPR028098">
    <property type="entry name" value="Glyco_trans_4-like_N"/>
</dbReference>
<organism evidence="7 8">
    <name type="scientific">Isoptericola peretonis</name>
    <dbReference type="NCBI Taxonomy" id="2918523"/>
    <lineage>
        <taxon>Bacteria</taxon>
        <taxon>Bacillati</taxon>
        <taxon>Actinomycetota</taxon>
        <taxon>Actinomycetes</taxon>
        <taxon>Micrococcales</taxon>
        <taxon>Promicromonosporaceae</taxon>
        <taxon>Isoptericola</taxon>
    </lineage>
</organism>
<keyword evidence="3" id="KW-0808">Transferase</keyword>
<reference evidence="7 8" key="1">
    <citation type="submission" date="2022-02" db="EMBL/GenBank/DDBJ databases">
        <title>The car tank lid bacteriome: a reservoir of bacteria with potential in bioremediation of fuel.</title>
        <authorList>
            <person name="Vidal-Verdu A."/>
            <person name="Gomez-Martinez D."/>
            <person name="Latorre-Perez A."/>
            <person name="Pereto J."/>
            <person name="Porcar M."/>
        </authorList>
    </citation>
    <scope>NUCLEOTIDE SEQUENCE [LARGE SCALE GENOMIC DNA]</scope>
    <source>
        <strain evidence="7 8">4D.3</strain>
    </source>
</reference>
<dbReference type="CDD" id="cd03801">
    <property type="entry name" value="GT4_PimA-like"/>
    <property type="match status" value="1"/>
</dbReference>
<dbReference type="PANTHER" id="PTHR45947:SF3">
    <property type="entry name" value="SULFOQUINOVOSYL TRANSFERASE SQD2"/>
    <property type="match status" value="1"/>
</dbReference>
<comment type="caution">
    <text evidence="7">The sequence shown here is derived from an EMBL/GenBank/DDBJ whole genome shotgun (WGS) entry which is preliminary data.</text>
</comment>
<protein>
    <recommendedName>
        <fullName evidence="1">D-inositol 3-phosphate glycosyltransferase</fullName>
    </recommendedName>
</protein>
<evidence type="ECO:0000256" key="3">
    <source>
        <dbReference type="ARBA" id="ARBA00022679"/>
    </source>
</evidence>
<evidence type="ECO:0000256" key="1">
    <source>
        <dbReference type="ARBA" id="ARBA00021292"/>
    </source>
</evidence>